<protein>
    <submittedName>
        <fullName evidence="1">Uncharacterized protein</fullName>
    </submittedName>
</protein>
<evidence type="ECO:0000313" key="1">
    <source>
        <dbReference type="EMBL" id="EQD71166.1"/>
    </source>
</evidence>
<dbReference type="EMBL" id="AUZY01002880">
    <property type="protein sequence ID" value="EQD71166.1"/>
    <property type="molecule type" value="Genomic_DNA"/>
</dbReference>
<organism evidence="1">
    <name type="scientific">mine drainage metagenome</name>
    <dbReference type="NCBI Taxonomy" id="410659"/>
    <lineage>
        <taxon>unclassified sequences</taxon>
        <taxon>metagenomes</taxon>
        <taxon>ecological metagenomes</taxon>
    </lineage>
</organism>
<dbReference type="AlphaFoldDB" id="T1BE34"/>
<name>T1BE34_9ZZZZ</name>
<gene>
    <name evidence="1" type="ORF">B1B_04608</name>
</gene>
<reference evidence="1" key="1">
    <citation type="submission" date="2013-08" db="EMBL/GenBank/DDBJ databases">
        <authorList>
            <person name="Mendez C."/>
            <person name="Richter M."/>
            <person name="Ferrer M."/>
            <person name="Sanchez J."/>
        </authorList>
    </citation>
    <scope>NUCLEOTIDE SEQUENCE</scope>
</reference>
<accession>T1BE34</accession>
<feature type="non-terminal residue" evidence="1">
    <location>
        <position position="145"/>
    </location>
</feature>
<proteinExistence type="predicted"/>
<sequence>MAIHKHVDDTGLVTCTNGTSMHVKITAQGVGLTAGKSRIDNGVGTFTDVHTIDDVLGSYAQGEVNAGLVKSGSAQVLTKGTVSLALAGSGLGYRSRLVLYCRKTDGFAVQADQALNNRPGEAFANPDPDRRALWRGAECSLRHRV</sequence>
<reference evidence="1" key="2">
    <citation type="journal article" date="2014" name="ISME J.">
        <title>Microbial stratification in low pH oxic and suboxic macroscopic growths along an acid mine drainage.</title>
        <authorList>
            <person name="Mendez-Garcia C."/>
            <person name="Mesa V."/>
            <person name="Sprenger R.R."/>
            <person name="Richter M."/>
            <person name="Diez M.S."/>
            <person name="Solano J."/>
            <person name="Bargiela R."/>
            <person name="Golyshina O.V."/>
            <person name="Manteca A."/>
            <person name="Ramos J.L."/>
            <person name="Gallego J.R."/>
            <person name="Llorente I."/>
            <person name="Martins Dos Santos V.A."/>
            <person name="Jensen O.N."/>
            <person name="Pelaez A.I."/>
            <person name="Sanchez J."/>
            <person name="Ferrer M."/>
        </authorList>
    </citation>
    <scope>NUCLEOTIDE SEQUENCE</scope>
</reference>
<comment type="caution">
    <text evidence="1">The sequence shown here is derived from an EMBL/GenBank/DDBJ whole genome shotgun (WGS) entry which is preliminary data.</text>
</comment>